<feature type="region of interest" description="Disordered" evidence="1">
    <location>
        <begin position="256"/>
        <end position="284"/>
    </location>
</feature>
<feature type="region of interest" description="Disordered" evidence="1">
    <location>
        <begin position="137"/>
        <end position="166"/>
    </location>
</feature>
<proteinExistence type="predicted"/>
<name>A0A4P9ZTL9_9FUNG</name>
<keyword evidence="4" id="KW-1185">Reference proteome</keyword>
<feature type="chain" id="PRO_5020653190" evidence="2">
    <location>
        <begin position="26"/>
        <end position="319"/>
    </location>
</feature>
<feature type="region of interest" description="Disordered" evidence="1">
    <location>
        <begin position="76"/>
        <end position="121"/>
    </location>
</feature>
<feature type="compositionally biased region" description="Polar residues" evidence="1">
    <location>
        <begin position="108"/>
        <end position="121"/>
    </location>
</feature>
<evidence type="ECO:0000313" key="3">
    <source>
        <dbReference type="EMBL" id="RKP36827.1"/>
    </source>
</evidence>
<sequence length="319" mass="34205">MRLTWPAVVALILATGFEHSMIGDASPTPAKGKYMGSTGKFRSSNAGIMEILNAIPAHLDNSLKCQVLISGNDYKSTHAHSKPSSSESPTTRLVNSADGQLDRPGRLTSANDNSDSFQAGSEWTIGSCPMNGFTSSVGIHWEGNEPPSADYNDDVRNSAQDNTDTNDSFDLFQEWLGETIWGGPSADLPSSVDNNDAGNLAQDDTDADIVIDDNNGSFQIWINETISGDFSIGLSSSVDSDGESYSAQVSTDVIKTDKPPQPMISSEGSAAPSGGEEVRRKDSQARYMLNRNLSSGQYTRWDPTAMLVDGYTSIVVTRN</sequence>
<evidence type="ECO:0000256" key="1">
    <source>
        <dbReference type="SAM" id="MobiDB-lite"/>
    </source>
</evidence>
<reference evidence="4" key="1">
    <citation type="journal article" date="2018" name="Nat. Microbiol.">
        <title>Leveraging single-cell genomics to expand the fungal tree of life.</title>
        <authorList>
            <person name="Ahrendt S.R."/>
            <person name="Quandt C.A."/>
            <person name="Ciobanu D."/>
            <person name="Clum A."/>
            <person name="Salamov A."/>
            <person name="Andreopoulos B."/>
            <person name="Cheng J.F."/>
            <person name="Woyke T."/>
            <person name="Pelin A."/>
            <person name="Henrissat B."/>
            <person name="Reynolds N.K."/>
            <person name="Benny G.L."/>
            <person name="Smith M.E."/>
            <person name="James T.Y."/>
            <person name="Grigoriev I.V."/>
        </authorList>
    </citation>
    <scope>NUCLEOTIDE SEQUENCE [LARGE SCALE GENOMIC DNA]</scope>
    <source>
        <strain evidence="4">RSA 468</strain>
    </source>
</reference>
<feature type="compositionally biased region" description="Low complexity" evidence="1">
    <location>
        <begin position="265"/>
        <end position="275"/>
    </location>
</feature>
<gene>
    <name evidence="3" type="ORF">BJ085DRAFT_32216</name>
</gene>
<feature type="signal peptide" evidence="2">
    <location>
        <begin position="1"/>
        <end position="25"/>
    </location>
</feature>
<feature type="compositionally biased region" description="Polar residues" evidence="1">
    <location>
        <begin position="82"/>
        <end position="98"/>
    </location>
</feature>
<feature type="compositionally biased region" description="Polar residues" evidence="1">
    <location>
        <begin position="157"/>
        <end position="166"/>
    </location>
</feature>
<accession>A0A4P9ZTL9</accession>
<evidence type="ECO:0000313" key="4">
    <source>
        <dbReference type="Proteomes" id="UP000268162"/>
    </source>
</evidence>
<evidence type="ECO:0000256" key="2">
    <source>
        <dbReference type="SAM" id="SignalP"/>
    </source>
</evidence>
<organism evidence="3 4">
    <name type="scientific">Dimargaris cristalligena</name>
    <dbReference type="NCBI Taxonomy" id="215637"/>
    <lineage>
        <taxon>Eukaryota</taxon>
        <taxon>Fungi</taxon>
        <taxon>Fungi incertae sedis</taxon>
        <taxon>Zoopagomycota</taxon>
        <taxon>Kickxellomycotina</taxon>
        <taxon>Dimargaritomycetes</taxon>
        <taxon>Dimargaritales</taxon>
        <taxon>Dimargaritaceae</taxon>
        <taxon>Dimargaris</taxon>
    </lineage>
</organism>
<dbReference type="EMBL" id="ML002588">
    <property type="protein sequence ID" value="RKP36827.1"/>
    <property type="molecule type" value="Genomic_DNA"/>
</dbReference>
<keyword evidence="2" id="KW-0732">Signal</keyword>
<dbReference type="AlphaFoldDB" id="A0A4P9ZTL9"/>
<protein>
    <submittedName>
        <fullName evidence="3">Uncharacterized protein</fullName>
    </submittedName>
</protein>
<dbReference type="Proteomes" id="UP000268162">
    <property type="component" value="Unassembled WGS sequence"/>
</dbReference>